<name>A0A4D8RY45_METPR</name>
<evidence type="ECO:0000313" key="1">
    <source>
        <dbReference type="EMBL" id="QCO29886.1"/>
    </source>
</evidence>
<dbReference type="AlphaFoldDB" id="A0A4D8RY45"/>
<proteinExistence type="predicted"/>
<reference evidence="1 2" key="1">
    <citation type="submission" date="2018-07" db="EMBL/GenBank/DDBJ databases">
        <title>Complete Genome Sequences of Extremely Thermoacidophilic, Metal-Mobilizing Type-Strain Members of the Archaeal Family Sulfolobaceae: Acidianus brierleyi DSM-1651T, Acidianus sulfidivorans DSM-18786T, Metallosphaera hakonensis DSM-7519T, and Metallosphaera prunae DSM-10039T.</title>
        <authorList>
            <person name="Counts J.A."/>
            <person name="Kelly R.M."/>
        </authorList>
    </citation>
    <scope>NUCLEOTIDE SEQUENCE [LARGE SCALE GENOMIC DNA]</scope>
    <source>
        <strain evidence="1 2">Ron 12/II</strain>
    </source>
</reference>
<keyword evidence="2" id="KW-1185">Reference proteome</keyword>
<sequence length="67" mass="7534">MNLPLLDLYRLTPTITETARYAITNTRKGLTKVICPVSASGEYHRLTILIPFITMGKNTVALKNRKT</sequence>
<protein>
    <submittedName>
        <fullName evidence="1">Uncharacterized protein</fullName>
    </submittedName>
</protein>
<evidence type="ECO:0000313" key="2">
    <source>
        <dbReference type="Proteomes" id="UP000298568"/>
    </source>
</evidence>
<dbReference type="EMBL" id="CP031156">
    <property type="protein sequence ID" value="QCO29886.1"/>
    <property type="molecule type" value="Genomic_DNA"/>
</dbReference>
<dbReference type="KEGG" id="mpru:DFR88_04730"/>
<gene>
    <name evidence="1" type="ORF">DFR88_04730</name>
</gene>
<accession>A0A4D8RY45</accession>
<organism evidence="1 2">
    <name type="scientific">Metallosphaera prunae</name>
    <dbReference type="NCBI Taxonomy" id="47304"/>
    <lineage>
        <taxon>Archaea</taxon>
        <taxon>Thermoproteota</taxon>
        <taxon>Thermoprotei</taxon>
        <taxon>Sulfolobales</taxon>
        <taxon>Sulfolobaceae</taxon>
        <taxon>Metallosphaera</taxon>
    </lineage>
</organism>
<dbReference type="Proteomes" id="UP000298568">
    <property type="component" value="Chromosome"/>
</dbReference>